<dbReference type="AlphaFoldDB" id="A0A940MJM5"/>
<name>A0A940MJM5_9ACTN</name>
<gene>
    <name evidence="5" type="ORF">JFN87_33125</name>
</gene>
<dbReference type="Gene3D" id="1.10.260.40">
    <property type="entry name" value="lambda repressor-like DNA-binding domains"/>
    <property type="match status" value="1"/>
</dbReference>
<evidence type="ECO:0000313" key="5">
    <source>
        <dbReference type="EMBL" id="MBP0462242.1"/>
    </source>
</evidence>
<keyword evidence="3" id="KW-0804">Transcription</keyword>
<dbReference type="SMART" id="SM00354">
    <property type="entry name" value="HTH_LACI"/>
    <property type="match status" value="1"/>
</dbReference>
<evidence type="ECO:0000313" key="6">
    <source>
        <dbReference type="Proteomes" id="UP000670475"/>
    </source>
</evidence>
<dbReference type="SUPFAM" id="SSF47413">
    <property type="entry name" value="lambda repressor-like DNA-binding domains"/>
    <property type="match status" value="1"/>
</dbReference>
<evidence type="ECO:0000256" key="3">
    <source>
        <dbReference type="ARBA" id="ARBA00023163"/>
    </source>
</evidence>
<dbReference type="CDD" id="cd06267">
    <property type="entry name" value="PBP1_LacI_sugar_binding-like"/>
    <property type="match status" value="1"/>
</dbReference>
<feature type="domain" description="HTH lacI-type" evidence="4">
    <location>
        <begin position="1"/>
        <end position="53"/>
    </location>
</feature>
<dbReference type="InterPro" id="IPR000843">
    <property type="entry name" value="HTH_LacI"/>
</dbReference>
<dbReference type="PROSITE" id="PS50932">
    <property type="entry name" value="HTH_LACI_2"/>
    <property type="match status" value="1"/>
</dbReference>
<dbReference type="PANTHER" id="PTHR30146">
    <property type="entry name" value="LACI-RELATED TRANSCRIPTIONAL REPRESSOR"/>
    <property type="match status" value="1"/>
</dbReference>
<organism evidence="5 6">
    <name type="scientific">Streptomyces montanisoli</name>
    <dbReference type="NCBI Taxonomy" id="2798581"/>
    <lineage>
        <taxon>Bacteria</taxon>
        <taxon>Bacillati</taxon>
        <taxon>Actinomycetota</taxon>
        <taxon>Actinomycetes</taxon>
        <taxon>Kitasatosporales</taxon>
        <taxon>Streptomycetaceae</taxon>
        <taxon>Streptomyces</taxon>
    </lineage>
</organism>
<dbReference type="InterPro" id="IPR028082">
    <property type="entry name" value="Peripla_BP_I"/>
</dbReference>
<feature type="non-terminal residue" evidence="5">
    <location>
        <position position="333"/>
    </location>
</feature>
<dbReference type="RefSeq" id="WP_209346211.1">
    <property type="nucleotide sequence ID" value="NZ_JAGIQL010000355.1"/>
</dbReference>
<reference evidence="5" key="1">
    <citation type="submission" date="2021-03" db="EMBL/GenBank/DDBJ databases">
        <title>Whole genome sequence of Streptomyces bomunensis MMS17-BM035.</title>
        <authorList>
            <person name="Lee J.H."/>
        </authorList>
    </citation>
    <scope>NUCLEOTIDE SEQUENCE</scope>
    <source>
        <strain evidence="5">MMS17-BM035</strain>
    </source>
</reference>
<dbReference type="SUPFAM" id="SSF53822">
    <property type="entry name" value="Periplasmic binding protein-like I"/>
    <property type="match status" value="1"/>
</dbReference>
<dbReference type="EMBL" id="JAGIQL010000355">
    <property type="protein sequence ID" value="MBP0462242.1"/>
    <property type="molecule type" value="Genomic_DNA"/>
</dbReference>
<dbReference type="Pfam" id="PF00356">
    <property type="entry name" value="LacI"/>
    <property type="match status" value="1"/>
</dbReference>
<proteinExistence type="predicted"/>
<dbReference type="Gene3D" id="3.40.50.2300">
    <property type="match status" value="2"/>
</dbReference>
<dbReference type="GO" id="GO:0000976">
    <property type="term" value="F:transcription cis-regulatory region binding"/>
    <property type="evidence" value="ECO:0007669"/>
    <property type="project" value="TreeGrafter"/>
</dbReference>
<dbReference type="Proteomes" id="UP000670475">
    <property type="component" value="Unassembled WGS sequence"/>
</dbReference>
<dbReference type="InterPro" id="IPR001761">
    <property type="entry name" value="Peripla_BP/Lac1_sug-bd_dom"/>
</dbReference>
<dbReference type="InterPro" id="IPR010982">
    <property type="entry name" value="Lambda_DNA-bd_dom_sf"/>
</dbReference>
<dbReference type="PANTHER" id="PTHR30146:SF109">
    <property type="entry name" value="HTH-TYPE TRANSCRIPTIONAL REGULATOR GALS"/>
    <property type="match status" value="1"/>
</dbReference>
<evidence type="ECO:0000259" key="4">
    <source>
        <dbReference type="PROSITE" id="PS50932"/>
    </source>
</evidence>
<keyword evidence="2 5" id="KW-0238">DNA-binding</keyword>
<protein>
    <submittedName>
        <fullName evidence="5">LacI family DNA-binding transcriptional regulator</fullName>
    </submittedName>
</protein>
<comment type="caution">
    <text evidence="5">The sequence shown here is derived from an EMBL/GenBank/DDBJ whole genome shotgun (WGS) entry which is preliminary data.</text>
</comment>
<accession>A0A940MJM5</accession>
<keyword evidence="6" id="KW-1185">Reference proteome</keyword>
<sequence>MKQVAALAEVSAMTVSRVLRGDAGVSQDKRDRVEEAVRRLGYRPNTLARSFRQGQGSGTIGLVVTNLANPFYARLALGIEAAVAEDGLRLMITNTAGDAARERAAVRDFSGRRVDGLVLVPAGADQSYLAEELPAGLPVVTVSRPPAGHEADCVLVDDFGGAYAATSRLLAAGHRRIGFLGNPPSVYTGSERYRGYCAALHEAGIDPDGALVRRGQEDMASAETAAAELLALERPPTAVFCTNNRNTLGAYRALRHHGRRATLAGFDDFDLADVLSVPVLVVDYDADEIGRRAARLLAERLARPGAEAPPPRRVVVRTSIIAHGDGQGPPPAS</sequence>
<evidence type="ECO:0000256" key="2">
    <source>
        <dbReference type="ARBA" id="ARBA00023125"/>
    </source>
</evidence>
<dbReference type="CDD" id="cd01392">
    <property type="entry name" value="HTH_LacI"/>
    <property type="match status" value="1"/>
</dbReference>
<dbReference type="GO" id="GO:0003700">
    <property type="term" value="F:DNA-binding transcription factor activity"/>
    <property type="evidence" value="ECO:0007669"/>
    <property type="project" value="TreeGrafter"/>
</dbReference>
<keyword evidence="1" id="KW-0805">Transcription regulation</keyword>
<evidence type="ECO:0000256" key="1">
    <source>
        <dbReference type="ARBA" id="ARBA00023015"/>
    </source>
</evidence>
<dbReference type="Pfam" id="PF00532">
    <property type="entry name" value="Peripla_BP_1"/>
    <property type="match status" value="1"/>
</dbReference>